<name>A0ABV7FS03_9ALTE</name>
<dbReference type="RefSeq" id="WP_376919375.1">
    <property type="nucleotide sequence ID" value="NZ_JBHRSW010000007.1"/>
</dbReference>
<evidence type="ECO:0000313" key="1">
    <source>
        <dbReference type="EMBL" id="MFC3121241.1"/>
    </source>
</evidence>
<evidence type="ECO:0000313" key="2">
    <source>
        <dbReference type="Proteomes" id="UP001595478"/>
    </source>
</evidence>
<keyword evidence="2" id="KW-1185">Reference proteome</keyword>
<organism evidence="1 2">
    <name type="scientific">Agaribacter flavus</name>
    <dbReference type="NCBI Taxonomy" id="1902781"/>
    <lineage>
        <taxon>Bacteria</taxon>
        <taxon>Pseudomonadati</taxon>
        <taxon>Pseudomonadota</taxon>
        <taxon>Gammaproteobacteria</taxon>
        <taxon>Alteromonadales</taxon>
        <taxon>Alteromonadaceae</taxon>
        <taxon>Agaribacter</taxon>
    </lineage>
</organism>
<dbReference type="Proteomes" id="UP001595478">
    <property type="component" value="Unassembled WGS sequence"/>
</dbReference>
<proteinExistence type="predicted"/>
<protein>
    <submittedName>
        <fullName evidence="1">Uncharacterized protein</fullName>
    </submittedName>
</protein>
<dbReference type="EMBL" id="JBHRSW010000007">
    <property type="protein sequence ID" value="MFC3121241.1"/>
    <property type="molecule type" value="Genomic_DNA"/>
</dbReference>
<sequence length="124" mass="14024">MGRLVVVYNKSIDTLDVGDVHTYFSLRKQLLPSGKKVNLVTLPLDSPDTTRFTQAIFDFFPYQLARVWDARVFAGKGTLPDEVYDHDTLIAFILGNKTGLGYLVMKESDIKELSEQVNVLLIEE</sequence>
<comment type="caution">
    <text evidence="1">The sequence shown here is derived from an EMBL/GenBank/DDBJ whole genome shotgun (WGS) entry which is preliminary data.</text>
</comment>
<accession>A0ABV7FS03</accession>
<gene>
    <name evidence="1" type="ORF">ACFOHL_06380</name>
</gene>
<reference evidence="2" key="1">
    <citation type="journal article" date="2019" name="Int. J. Syst. Evol. Microbiol.">
        <title>The Global Catalogue of Microorganisms (GCM) 10K type strain sequencing project: providing services to taxonomists for standard genome sequencing and annotation.</title>
        <authorList>
            <consortium name="The Broad Institute Genomics Platform"/>
            <consortium name="The Broad Institute Genome Sequencing Center for Infectious Disease"/>
            <person name="Wu L."/>
            <person name="Ma J."/>
        </authorList>
    </citation>
    <scope>NUCLEOTIDE SEQUENCE [LARGE SCALE GENOMIC DNA]</scope>
    <source>
        <strain evidence="2">KCTC 52473</strain>
    </source>
</reference>